<evidence type="ECO:0000256" key="2">
    <source>
        <dbReference type="ARBA" id="ARBA00012073"/>
    </source>
</evidence>
<dbReference type="FunFam" id="3.30.1010.10:FF:000008">
    <property type="entry name" value="Phosphatidylinositol 4,5-bisphosphate 3-kinase catalytic subunit gamma"/>
    <property type="match status" value="1"/>
</dbReference>
<evidence type="ECO:0000256" key="6">
    <source>
        <dbReference type="ARBA" id="ARBA00022840"/>
    </source>
</evidence>
<accession>A0A9W7GM60</accession>
<dbReference type="GO" id="GO:0005886">
    <property type="term" value="C:plasma membrane"/>
    <property type="evidence" value="ECO:0007669"/>
    <property type="project" value="TreeGrafter"/>
</dbReference>
<protein>
    <recommendedName>
        <fullName evidence="2">phosphatidylinositol 3-kinase</fullName>
        <ecNumber evidence="2">2.7.1.137</ecNumber>
    </recommendedName>
</protein>
<dbReference type="SUPFAM" id="SSF48371">
    <property type="entry name" value="ARM repeat"/>
    <property type="match status" value="1"/>
</dbReference>
<dbReference type="Gene3D" id="1.10.1070.11">
    <property type="entry name" value="Phosphatidylinositol 3-/4-kinase, catalytic domain"/>
    <property type="match status" value="1"/>
</dbReference>
<feature type="domain" description="WW" evidence="8">
    <location>
        <begin position="1"/>
        <end position="29"/>
    </location>
</feature>
<comment type="caution">
    <text evidence="13">The sequence shown here is derived from an EMBL/GenBank/DDBJ whole genome shotgun (WGS) entry which is preliminary data.</text>
</comment>
<dbReference type="InterPro" id="IPR011009">
    <property type="entry name" value="Kinase-like_dom_sf"/>
</dbReference>
<dbReference type="Gene3D" id="1.25.40.70">
    <property type="entry name" value="Phosphatidylinositol 3-kinase, accessory domain (PIK)"/>
    <property type="match status" value="1"/>
</dbReference>
<dbReference type="SMART" id="SM00144">
    <property type="entry name" value="PI3K_rbd"/>
    <property type="match status" value="1"/>
</dbReference>
<evidence type="ECO:0000256" key="5">
    <source>
        <dbReference type="ARBA" id="ARBA00022777"/>
    </source>
</evidence>
<evidence type="ECO:0000313" key="14">
    <source>
        <dbReference type="Proteomes" id="UP001165065"/>
    </source>
</evidence>
<dbReference type="InterPro" id="IPR035892">
    <property type="entry name" value="C2_domain_sf"/>
</dbReference>
<dbReference type="SMART" id="SM00146">
    <property type="entry name" value="PI3Kc"/>
    <property type="match status" value="1"/>
</dbReference>
<dbReference type="PROSITE" id="PS00916">
    <property type="entry name" value="PI3_4_KINASE_2"/>
    <property type="match status" value="1"/>
</dbReference>
<dbReference type="InterPro" id="IPR016024">
    <property type="entry name" value="ARM-type_fold"/>
</dbReference>
<dbReference type="GO" id="GO:0016303">
    <property type="term" value="F:1-phosphatidylinositol-3-kinase activity"/>
    <property type="evidence" value="ECO:0007669"/>
    <property type="project" value="UniProtKB-EC"/>
</dbReference>
<dbReference type="Gene3D" id="3.30.1010.10">
    <property type="entry name" value="Phosphatidylinositol 3-kinase Catalytic Subunit, Chain A, domain 4"/>
    <property type="match status" value="1"/>
</dbReference>
<keyword evidence="14" id="KW-1185">Reference proteome</keyword>
<dbReference type="AlphaFoldDB" id="A0A9W7GM60"/>
<dbReference type="PANTHER" id="PTHR10048">
    <property type="entry name" value="PHOSPHATIDYLINOSITOL KINASE"/>
    <property type="match status" value="1"/>
</dbReference>
<gene>
    <name evidence="13" type="ORF">TrCOL_g12362</name>
</gene>
<dbReference type="InterPro" id="IPR015433">
    <property type="entry name" value="PI3/4_kinase"/>
</dbReference>
<dbReference type="SUPFAM" id="SSF54236">
    <property type="entry name" value="Ubiquitin-like"/>
    <property type="match status" value="1"/>
</dbReference>
<dbReference type="InterPro" id="IPR000341">
    <property type="entry name" value="PI3K_Ras-bd_dom"/>
</dbReference>
<evidence type="ECO:0000313" key="13">
    <source>
        <dbReference type="EMBL" id="GMI48256.1"/>
    </source>
</evidence>
<dbReference type="GO" id="GO:0032060">
    <property type="term" value="P:bleb assembly"/>
    <property type="evidence" value="ECO:0007669"/>
    <property type="project" value="UniProtKB-ARBA"/>
</dbReference>
<dbReference type="InterPro" id="IPR042236">
    <property type="entry name" value="PI3K_accessory_sf"/>
</dbReference>
<dbReference type="PROSITE" id="PS50290">
    <property type="entry name" value="PI3_4_KINASE_3"/>
    <property type="match status" value="1"/>
</dbReference>
<dbReference type="Gene3D" id="2.60.40.150">
    <property type="entry name" value="C2 domain"/>
    <property type="match status" value="1"/>
</dbReference>
<dbReference type="GO" id="GO:0050920">
    <property type="term" value="P:regulation of chemotaxis"/>
    <property type="evidence" value="ECO:0007669"/>
    <property type="project" value="UniProtKB-ARBA"/>
</dbReference>
<dbReference type="InterPro" id="IPR029071">
    <property type="entry name" value="Ubiquitin-like_domsf"/>
</dbReference>
<dbReference type="Pfam" id="PF00613">
    <property type="entry name" value="PI3Ka"/>
    <property type="match status" value="1"/>
</dbReference>
<dbReference type="InterPro" id="IPR000403">
    <property type="entry name" value="PI3/4_kinase_cat_dom"/>
</dbReference>
<feature type="domain" description="C2 PI3K-type" evidence="12">
    <location>
        <begin position="362"/>
        <end position="552"/>
    </location>
</feature>
<dbReference type="CDD" id="cd00891">
    <property type="entry name" value="PI3Kc"/>
    <property type="match status" value="1"/>
</dbReference>
<dbReference type="InterPro" id="IPR001202">
    <property type="entry name" value="WW_dom"/>
</dbReference>
<evidence type="ECO:0000259" key="8">
    <source>
        <dbReference type="PROSITE" id="PS50020"/>
    </source>
</evidence>
<dbReference type="PROSITE" id="PS01159">
    <property type="entry name" value="WW_DOMAIN_1"/>
    <property type="match status" value="1"/>
</dbReference>
<evidence type="ECO:0000259" key="10">
    <source>
        <dbReference type="PROSITE" id="PS51545"/>
    </source>
</evidence>
<dbReference type="PROSITE" id="PS51546">
    <property type="entry name" value="PI3K_RBD"/>
    <property type="match status" value="1"/>
</dbReference>
<keyword evidence="5" id="KW-0418">Kinase</keyword>
<dbReference type="GO" id="GO:0016477">
    <property type="term" value="P:cell migration"/>
    <property type="evidence" value="ECO:0007669"/>
    <property type="project" value="TreeGrafter"/>
</dbReference>
<dbReference type="InterPro" id="IPR001263">
    <property type="entry name" value="PI3K_accessory_dom"/>
</dbReference>
<comment type="similarity">
    <text evidence="7">Belongs to the PI3/PI4-kinase family.</text>
</comment>
<proteinExistence type="inferred from homology"/>
<evidence type="ECO:0000256" key="7">
    <source>
        <dbReference type="PROSITE-ProRule" id="PRU00880"/>
    </source>
</evidence>
<dbReference type="InterPro" id="IPR018936">
    <property type="entry name" value="PI3/4_kinase_CS"/>
</dbReference>
<dbReference type="PROSITE" id="PS51547">
    <property type="entry name" value="C2_PI3K"/>
    <property type="match status" value="1"/>
</dbReference>
<dbReference type="InterPro" id="IPR002420">
    <property type="entry name" value="PI3K-type_C2_dom"/>
</dbReference>
<dbReference type="InterPro" id="IPR035448">
    <property type="entry name" value="PI3Kc"/>
</dbReference>
<evidence type="ECO:0000259" key="9">
    <source>
        <dbReference type="PROSITE" id="PS50290"/>
    </source>
</evidence>
<evidence type="ECO:0000256" key="4">
    <source>
        <dbReference type="ARBA" id="ARBA00022741"/>
    </source>
</evidence>
<dbReference type="PROSITE" id="PS50020">
    <property type="entry name" value="WW_DOMAIN_2"/>
    <property type="match status" value="1"/>
</dbReference>
<dbReference type="PANTHER" id="PTHR10048:SF14">
    <property type="entry name" value="LD28067P"/>
    <property type="match status" value="1"/>
</dbReference>
<organism evidence="13 14">
    <name type="scientific">Triparma columacea</name>
    <dbReference type="NCBI Taxonomy" id="722753"/>
    <lineage>
        <taxon>Eukaryota</taxon>
        <taxon>Sar</taxon>
        <taxon>Stramenopiles</taxon>
        <taxon>Ochrophyta</taxon>
        <taxon>Bolidophyceae</taxon>
        <taxon>Parmales</taxon>
        <taxon>Triparmaceae</taxon>
        <taxon>Triparma</taxon>
    </lineage>
</organism>
<comment type="catalytic activity">
    <reaction evidence="1">
        <text>a 1,2-diacyl-sn-glycero-3-phospho-(1D-myo-inositol) + ATP = a 1,2-diacyl-sn-glycero-3-phospho-(1D-myo-inositol-3-phosphate) + ADP + H(+)</text>
        <dbReference type="Rhea" id="RHEA:12709"/>
        <dbReference type="ChEBI" id="CHEBI:15378"/>
        <dbReference type="ChEBI" id="CHEBI:30616"/>
        <dbReference type="ChEBI" id="CHEBI:57880"/>
        <dbReference type="ChEBI" id="CHEBI:58088"/>
        <dbReference type="ChEBI" id="CHEBI:456216"/>
        <dbReference type="EC" id="2.7.1.137"/>
    </reaction>
</comment>
<name>A0A9W7GM60_9STRA</name>
<dbReference type="GO" id="GO:0043491">
    <property type="term" value="P:phosphatidylinositol 3-kinase/protein kinase B signal transduction"/>
    <property type="evidence" value="ECO:0007669"/>
    <property type="project" value="TreeGrafter"/>
</dbReference>
<dbReference type="Pfam" id="PF00794">
    <property type="entry name" value="PI3K_rbd"/>
    <property type="match status" value="1"/>
</dbReference>
<dbReference type="CDD" id="cd00201">
    <property type="entry name" value="WW"/>
    <property type="match status" value="1"/>
</dbReference>
<dbReference type="GO" id="GO:0005942">
    <property type="term" value="C:phosphatidylinositol 3-kinase complex"/>
    <property type="evidence" value="ECO:0007669"/>
    <property type="project" value="TreeGrafter"/>
</dbReference>
<evidence type="ECO:0000256" key="1">
    <source>
        <dbReference type="ARBA" id="ARBA00001498"/>
    </source>
</evidence>
<keyword evidence="6" id="KW-0067">ATP-binding</keyword>
<dbReference type="EC" id="2.7.1.137" evidence="2"/>
<dbReference type="GO" id="GO:0035005">
    <property type="term" value="F:1-phosphatidylinositol-4-phosphate 3-kinase activity"/>
    <property type="evidence" value="ECO:0007669"/>
    <property type="project" value="TreeGrafter"/>
</dbReference>
<dbReference type="PROSITE" id="PS00915">
    <property type="entry name" value="PI3_4_KINASE_1"/>
    <property type="match status" value="1"/>
</dbReference>
<keyword evidence="3" id="KW-0808">Transferase</keyword>
<feature type="domain" description="PIK helical" evidence="10">
    <location>
        <begin position="570"/>
        <end position="750"/>
    </location>
</feature>
<dbReference type="GO" id="GO:0005737">
    <property type="term" value="C:cytoplasm"/>
    <property type="evidence" value="ECO:0007669"/>
    <property type="project" value="TreeGrafter"/>
</dbReference>
<evidence type="ECO:0000259" key="11">
    <source>
        <dbReference type="PROSITE" id="PS51546"/>
    </source>
</evidence>
<feature type="domain" description="PI3K-RBD" evidence="11">
    <location>
        <begin position="207"/>
        <end position="304"/>
    </location>
</feature>
<dbReference type="SMART" id="SM00145">
    <property type="entry name" value="PI3Ka"/>
    <property type="match status" value="1"/>
</dbReference>
<dbReference type="SUPFAM" id="SSF49562">
    <property type="entry name" value="C2 domain (Calcium/lipid-binding domain, CaLB)"/>
    <property type="match status" value="1"/>
</dbReference>
<dbReference type="Gene3D" id="3.10.20.90">
    <property type="entry name" value="Phosphatidylinositol 3-kinase Catalytic Subunit, Chain A, domain 1"/>
    <property type="match status" value="1"/>
</dbReference>
<feature type="domain" description="PI3K/PI4K catalytic" evidence="9">
    <location>
        <begin position="816"/>
        <end position="1108"/>
    </location>
</feature>
<dbReference type="GO" id="GO:0005524">
    <property type="term" value="F:ATP binding"/>
    <property type="evidence" value="ECO:0007669"/>
    <property type="project" value="UniProtKB-KW"/>
</dbReference>
<dbReference type="EMBL" id="BRYA01000382">
    <property type="protein sequence ID" value="GMI48256.1"/>
    <property type="molecule type" value="Genomic_DNA"/>
</dbReference>
<dbReference type="Pfam" id="PF00792">
    <property type="entry name" value="PI3K_C2"/>
    <property type="match status" value="1"/>
</dbReference>
<dbReference type="Pfam" id="PF00454">
    <property type="entry name" value="PI3_PI4_kinase"/>
    <property type="match status" value="1"/>
</dbReference>
<dbReference type="PROSITE" id="PS51545">
    <property type="entry name" value="PIK_HELICAL"/>
    <property type="match status" value="1"/>
</dbReference>
<sequence length="1121" mass="128546">MGWVEIPNGTSTYYFNDETNESTYLPPKEIIDQKLEEWTEKIATRQKAAISTASYVSSKTSPKNRFNSMASTSDPLFEKRQEQRRRSLIATDCWTVRLHPDSGVNFYENSDSHEMSWTDPFSSEIETTIADAVDQVENMETNLDEHERLAGFSLAPPHNNLGNDECEYSSDRILNFLEKEKIEVTEEDNIKLKFPEYVDLKREIDEKQSIVVNVIMPTDLGGTLPKLTVSCLLKQTVNDLLLTTFKKYKTMMSKALDDNGTGRYIFKICGYLDYLLHNDFKIGSFDHILLCQRKGMKIELELVRLSPADQMDLGPILGTTLQEEERDEEKKMEEHSDLVTHHRNERLRAIKNLPQQLWQRNSKWPFRALVRGIQGCPGEELNVKSLFVEIGLYYNGTLIGPTEGGQRAAAPNTQPVDPLKTSHVPYSNEPTWPGAWLSSTKHEVSLLPPSTRVGFMLYGVQPGGKTVPVAGVCVTLVDFQNIVLTGEKALRLWPHQKLQVARDPELANPKCERMPHLVNLASGVVGENPANEAGTLHVVFDSYSTPVFAEFPCLDDVLNAKEEEGKSKMLQIKPNPNDKEKDDINRLVRTDPLHQLTPTERHLLWLYRDYCSVWPELLPKYLMSVSWGSQGSVKEARSLLSKWRKYPPGREVEYLEMLDISYSDPVVREFVVRQLNRMNDYNFDQYLLQMVQCLKYEPYHDSPLSRMLLRRALQSPYKIGHNLYWLLRSEMHNGDIAGRYGVLLKLYVSRCGPHRVHLRRQIQVNDTVQVIAEKVKQVPKASRSKFAADELQKVAHTLPSKFQLCLSPRIECKGLKSHKCKVMSSKKMPIWLVFENADSNGEDYLAIFKAGDDLRQDLMTLQLLRIMDYFWTKQGLDLRLNPYMCCATGHDLGMIEVVKNSDTTARIQVAYGGKNMGAWRDTPIDMFLRENNKDAKYYTAVDNFVHTCAGYCVATYVLGIGDRHADNIMITRSGHLFHIDFGHFLGNFKSKFGYKRERAPFVFTPEMAYVMGNKDTTFGFPDWMMKGKDPRIGFPEFEKMCCQAYNVLREHSNLLINLFILVTPAAMPELLEKNDVEYLRDMLSCELTSAQADKKFKGEIAKSLRTVSRRFDNWIHNMKHG</sequence>
<evidence type="ECO:0000259" key="12">
    <source>
        <dbReference type="PROSITE" id="PS51547"/>
    </source>
</evidence>
<dbReference type="GO" id="GO:0048015">
    <property type="term" value="P:phosphatidylinositol-mediated signaling"/>
    <property type="evidence" value="ECO:0007669"/>
    <property type="project" value="TreeGrafter"/>
</dbReference>
<dbReference type="FunFam" id="1.10.1070.11:FF:000001">
    <property type="entry name" value="Phosphatidylinositol 4,5-bisphosphate 3-kinase catalytic subunit"/>
    <property type="match status" value="1"/>
</dbReference>
<evidence type="ECO:0000256" key="3">
    <source>
        <dbReference type="ARBA" id="ARBA00022679"/>
    </source>
</evidence>
<dbReference type="InterPro" id="IPR036940">
    <property type="entry name" value="PI3/4_kinase_cat_sf"/>
</dbReference>
<dbReference type="Proteomes" id="UP001165065">
    <property type="component" value="Unassembled WGS sequence"/>
</dbReference>
<dbReference type="SUPFAM" id="SSF56112">
    <property type="entry name" value="Protein kinase-like (PK-like)"/>
    <property type="match status" value="1"/>
</dbReference>
<keyword evidence="4" id="KW-0547">Nucleotide-binding</keyword>
<reference evidence="14" key="1">
    <citation type="journal article" date="2023" name="Commun. Biol.">
        <title>Genome analysis of Parmales, the sister group of diatoms, reveals the evolutionary specialization of diatoms from phago-mixotrophs to photoautotrophs.</title>
        <authorList>
            <person name="Ban H."/>
            <person name="Sato S."/>
            <person name="Yoshikawa S."/>
            <person name="Yamada K."/>
            <person name="Nakamura Y."/>
            <person name="Ichinomiya M."/>
            <person name="Sato N."/>
            <person name="Blanc-Mathieu R."/>
            <person name="Endo H."/>
            <person name="Kuwata A."/>
            <person name="Ogata H."/>
        </authorList>
    </citation>
    <scope>NUCLEOTIDE SEQUENCE [LARGE SCALE GENOMIC DNA]</scope>
</reference>
<dbReference type="OrthoDB" id="67688at2759"/>